<evidence type="ECO:0000256" key="3">
    <source>
        <dbReference type="ARBA" id="ARBA00022801"/>
    </source>
</evidence>
<comment type="cofactor">
    <cofactor evidence="1">
        <name>Zn(2+)</name>
        <dbReference type="ChEBI" id="CHEBI:29105"/>
    </cofactor>
</comment>
<dbReference type="Pfam" id="PF07687">
    <property type="entry name" value="M20_dimer"/>
    <property type="match status" value="1"/>
</dbReference>
<accession>A0ABU2NFD5</accession>
<protein>
    <submittedName>
        <fullName evidence="6">M20/M25/M40 family metallo-hydrolase</fullName>
    </submittedName>
</protein>
<name>A0ABU2NFD5_9PSEU</name>
<dbReference type="EMBL" id="JAVREJ010000018">
    <property type="protein sequence ID" value="MDT0352456.1"/>
    <property type="molecule type" value="Genomic_DNA"/>
</dbReference>
<dbReference type="RefSeq" id="WP_311558960.1">
    <property type="nucleotide sequence ID" value="NZ_JAVREJ010000018.1"/>
</dbReference>
<evidence type="ECO:0000259" key="5">
    <source>
        <dbReference type="Pfam" id="PF07687"/>
    </source>
</evidence>
<dbReference type="Pfam" id="PF01546">
    <property type="entry name" value="Peptidase_M20"/>
    <property type="match status" value="1"/>
</dbReference>
<dbReference type="InterPro" id="IPR002933">
    <property type="entry name" value="Peptidase_M20"/>
</dbReference>
<dbReference type="SUPFAM" id="SSF53187">
    <property type="entry name" value="Zn-dependent exopeptidases"/>
    <property type="match status" value="1"/>
</dbReference>
<evidence type="ECO:0000256" key="4">
    <source>
        <dbReference type="ARBA" id="ARBA00022833"/>
    </source>
</evidence>
<keyword evidence="3" id="KW-0378">Hydrolase</keyword>
<evidence type="ECO:0000313" key="7">
    <source>
        <dbReference type="Proteomes" id="UP001183202"/>
    </source>
</evidence>
<dbReference type="InterPro" id="IPR011650">
    <property type="entry name" value="Peptidase_M20_dimer"/>
</dbReference>
<organism evidence="6 7">
    <name type="scientific">Pseudonocardia charpentierae</name>
    <dbReference type="NCBI Taxonomy" id="3075545"/>
    <lineage>
        <taxon>Bacteria</taxon>
        <taxon>Bacillati</taxon>
        <taxon>Actinomycetota</taxon>
        <taxon>Actinomycetes</taxon>
        <taxon>Pseudonocardiales</taxon>
        <taxon>Pseudonocardiaceae</taxon>
        <taxon>Pseudonocardia</taxon>
    </lineage>
</organism>
<evidence type="ECO:0000313" key="6">
    <source>
        <dbReference type="EMBL" id="MDT0352456.1"/>
    </source>
</evidence>
<dbReference type="InterPro" id="IPR050072">
    <property type="entry name" value="Peptidase_M20A"/>
</dbReference>
<keyword evidence="2" id="KW-0479">Metal-binding</keyword>
<sequence>MTTTRRRMPGPDCEVVALAADLVRIDSSNPTLAPHGAGESTIAGYCAAWLSTRGFTTIRLESTPGRPSILATGAGRGGGRSIMLNGHLDTVSLAGYDGDPLDPVVDDGRLHGRGSYDMKAGIAAILVAAARAHHHPHGGDVVLALVADEEDTSIGTEEVLTHLRAAGTEIDAAVVAEPTGLDLVTCHKGFVWADVTLIGVAAHGSRPDLGVDAITKAGAFLTGLDRLAADLGTRPGHPVLGAGSVHAGVIDGGQETSSYPDRCRITVERRTVPGEDAALFEAELRAILDPIIASQPGLGAGVVMGLERRPLDGDPTQGVTPTLSSAVADVTGRPAHHRGEAFWTDGALLADAGVPAVLFGVDGAGAHASTEWVDLGSLHDTARAVERAITAWTGMARTE</sequence>
<keyword evidence="7" id="KW-1185">Reference proteome</keyword>
<dbReference type="InterPro" id="IPR036264">
    <property type="entry name" value="Bact_exopeptidase_dim_dom"/>
</dbReference>
<dbReference type="SUPFAM" id="SSF55031">
    <property type="entry name" value="Bacterial exopeptidase dimerisation domain"/>
    <property type="match status" value="1"/>
</dbReference>
<dbReference type="PROSITE" id="PS00758">
    <property type="entry name" value="ARGE_DAPE_CPG2_1"/>
    <property type="match status" value="1"/>
</dbReference>
<reference evidence="7" key="1">
    <citation type="submission" date="2023-07" db="EMBL/GenBank/DDBJ databases">
        <title>30 novel species of actinomycetes from the DSMZ collection.</title>
        <authorList>
            <person name="Nouioui I."/>
        </authorList>
    </citation>
    <scope>NUCLEOTIDE SEQUENCE [LARGE SCALE GENOMIC DNA]</scope>
    <source>
        <strain evidence="7">DSM 45834</strain>
    </source>
</reference>
<dbReference type="PANTHER" id="PTHR43808:SF25">
    <property type="entry name" value="PEPTIDASE M20 DIMERISATION DOMAIN-CONTAINING PROTEIN"/>
    <property type="match status" value="1"/>
</dbReference>
<evidence type="ECO:0000256" key="2">
    <source>
        <dbReference type="ARBA" id="ARBA00022723"/>
    </source>
</evidence>
<dbReference type="InterPro" id="IPR001261">
    <property type="entry name" value="ArgE/DapE_CS"/>
</dbReference>
<dbReference type="Gene3D" id="3.30.70.360">
    <property type="match status" value="1"/>
</dbReference>
<feature type="domain" description="Peptidase M20 dimerisation" evidence="5">
    <location>
        <begin position="187"/>
        <end position="290"/>
    </location>
</feature>
<dbReference type="PANTHER" id="PTHR43808">
    <property type="entry name" value="ACETYLORNITHINE DEACETYLASE"/>
    <property type="match status" value="1"/>
</dbReference>
<dbReference type="Proteomes" id="UP001183202">
    <property type="component" value="Unassembled WGS sequence"/>
</dbReference>
<dbReference type="Gene3D" id="3.40.630.10">
    <property type="entry name" value="Zn peptidases"/>
    <property type="match status" value="1"/>
</dbReference>
<proteinExistence type="predicted"/>
<evidence type="ECO:0000256" key="1">
    <source>
        <dbReference type="ARBA" id="ARBA00001947"/>
    </source>
</evidence>
<comment type="caution">
    <text evidence="6">The sequence shown here is derived from an EMBL/GenBank/DDBJ whole genome shotgun (WGS) entry which is preliminary data.</text>
</comment>
<keyword evidence="4" id="KW-0862">Zinc</keyword>
<gene>
    <name evidence="6" type="ORF">RM445_23285</name>
</gene>